<dbReference type="Proteomes" id="UP000515121">
    <property type="component" value="Unplaced"/>
</dbReference>
<dbReference type="InterPro" id="IPR053134">
    <property type="entry name" value="RNA-dir_DNA_polymerase"/>
</dbReference>
<dbReference type="InterPro" id="IPR043502">
    <property type="entry name" value="DNA/RNA_pol_sf"/>
</dbReference>
<sequence length="145" mass="16763">MCIDYRDLNRASPNDNFSLPHIDTLVNHTARHSIFSFIDGFLGYNQIKMAQDDMEKLYLMLIKSALIGTTCSKKAIDLILNGRIVRWQVMFLEYDIIYVTQKTIKRSAVAEFLVDCAIKNYEPMNLKFSDEDVMAIEENEPVEES</sequence>
<dbReference type="OrthoDB" id="997510at2759"/>
<reference evidence="2" key="1">
    <citation type="submission" date="2025-08" db="UniProtKB">
        <authorList>
            <consortium name="RefSeq"/>
        </authorList>
    </citation>
    <scope>IDENTIFICATION</scope>
    <source>
        <tissue evidence="2">Fruit stalk</tissue>
    </source>
</reference>
<evidence type="ECO:0000313" key="2">
    <source>
        <dbReference type="RefSeq" id="XP_022743858.1"/>
    </source>
</evidence>
<dbReference type="GeneID" id="111294732"/>
<dbReference type="InterPro" id="IPR043128">
    <property type="entry name" value="Rev_trsase/Diguanyl_cyclase"/>
</dbReference>
<proteinExistence type="predicted"/>
<dbReference type="RefSeq" id="XP_022743858.1">
    <property type="nucleotide sequence ID" value="XM_022888123.1"/>
</dbReference>
<dbReference type="AlphaFoldDB" id="A0A6P5YTJ3"/>
<dbReference type="SUPFAM" id="SSF56672">
    <property type="entry name" value="DNA/RNA polymerases"/>
    <property type="match status" value="1"/>
</dbReference>
<accession>A0A6P5YTJ3</accession>
<dbReference type="KEGG" id="dzi:111294732"/>
<keyword evidence="1" id="KW-1185">Reference proteome</keyword>
<protein>
    <submittedName>
        <fullName evidence="2">Uncharacterized protein LOC111294732</fullName>
    </submittedName>
</protein>
<gene>
    <name evidence="2" type="primary">LOC111294732</name>
</gene>
<name>A0A6P5YTJ3_DURZI</name>
<dbReference type="PANTHER" id="PTHR24559">
    <property type="entry name" value="TRANSPOSON TY3-I GAG-POL POLYPROTEIN"/>
    <property type="match status" value="1"/>
</dbReference>
<dbReference type="PANTHER" id="PTHR24559:SF457">
    <property type="entry name" value="RNA-DIRECTED DNA POLYMERASE HOMOLOG"/>
    <property type="match status" value="1"/>
</dbReference>
<dbReference type="Gene3D" id="3.30.70.270">
    <property type="match status" value="1"/>
</dbReference>
<evidence type="ECO:0000313" key="1">
    <source>
        <dbReference type="Proteomes" id="UP000515121"/>
    </source>
</evidence>
<organism evidence="1 2">
    <name type="scientific">Durio zibethinus</name>
    <name type="common">Durian</name>
    <dbReference type="NCBI Taxonomy" id="66656"/>
    <lineage>
        <taxon>Eukaryota</taxon>
        <taxon>Viridiplantae</taxon>
        <taxon>Streptophyta</taxon>
        <taxon>Embryophyta</taxon>
        <taxon>Tracheophyta</taxon>
        <taxon>Spermatophyta</taxon>
        <taxon>Magnoliopsida</taxon>
        <taxon>eudicotyledons</taxon>
        <taxon>Gunneridae</taxon>
        <taxon>Pentapetalae</taxon>
        <taxon>rosids</taxon>
        <taxon>malvids</taxon>
        <taxon>Malvales</taxon>
        <taxon>Malvaceae</taxon>
        <taxon>Helicteroideae</taxon>
        <taxon>Durio</taxon>
    </lineage>
</organism>